<gene>
    <name evidence="3" type="primary">NCS2</name>
    <name evidence="3" type="synonym">CTU2</name>
    <name evidence="4" type="ORF">BD410DRAFT_743382</name>
</gene>
<dbReference type="InterPro" id="IPR019407">
    <property type="entry name" value="CTU2"/>
</dbReference>
<comment type="function">
    <text evidence="3">Plays a central role in 2-thiolation of mcm(5)S(2)U at tRNA wobble positions of tRNA(Lys), tRNA(Glu) and tRNA(Gln). May act by forming a heterodimer with NCS6 that ligates sulfur from thiocarboxylated URM1 onto the uridine of tRNAs at wobble position. Prior mcm(5) tRNA modification by the elongator complex is required for 2-thiolation. May also be involved in protein urmylation.</text>
</comment>
<sequence>MPRKSKFDKSKTCIKCKTARGNIVIRHAVYCKTCFTPLVVTKYKRCLDPHINAAPDGQRRSTLKASGNLLIGLSGGLGSTVLLDITSRCYFSTKSSTEDGRKGGKAHPKNDRVWKQASVCFVDTSRAFSEGVTKDRSEDIRAMVEQHKEFEFIVLRLEDAFDISWWKQLGGYVPSSDIRANLANEDLVITEAHLQSSDPVASLRSYLSSLPTATAVRSSINTLARLLLLHTARSMQCSHLLLGTSLTSLSISLINSIAQGGGFNVLEESFEEWTPQIARSAQDASSDSPHLAGGVCTVRVVRPLRDIGMKECAAWAWWNGLQVVGKDRTFDPDGKQTIGGLTKDFIVGLERDYPSTVSTIARTCAKLAPKNEPDGQCIVCERPAQRGIQDWKSRISIRSLEPPSPHPPHVASDDPPPISLTPHLCYACHTTLISRSSRSTVQNGAEASLAPLPVWTRSALVESDAADVMGTKRLVDHEDMRNAIGEFLLHD</sequence>
<comment type="subcellular location">
    <subcellularLocation>
        <location evidence="3">Cytoplasm</location>
    </subcellularLocation>
</comment>
<dbReference type="Pfam" id="PF10288">
    <property type="entry name" value="CTU2"/>
    <property type="match status" value="1"/>
</dbReference>
<evidence type="ECO:0000313" key="4">
    <source>
        <dbReference type="EMBL" id="TDL25645.1"/>
    </source>
</evidence>
<evidence type="ECO:0000256" key="2">
    <source>
        <dbReference type="ARBA" id="ARBA00022694"/>
    </source>
</evidence>
<dbReference type="GO" id="GO:0000049">
    <property type="term" value="F:tRNA binding"/>
    <property type="evidence" value="ECO:0007669"/>
    <property type="project" value="InterPro"/>
</dbReference>
<comment type="pathway">
    <text evidence="3">tRNA modification; 5-methoxycarbonylmethyl-2-thiouridine-tRNA biosynthesis.</text>
</comment>
<dbReference type="InterPro" id="IPR014729">
    <property type="entry name" value="Rossmann-like_a/b/a_fold"/>
</dbReference>
<keyword evidence="5" id="KW-1185">Reference proteome</keyword>
<dbReference type="GO" id="GO:0005829">
    <property type="term" value="C:cytosol"/>
    <property type="evidence" value="ECO:0007669"/>
    <property type="project" value="TreeGrafter"/>
</dbReference>
<dbReference type="PANTHER" id="PTHR20882">
    <property type="entry name" value="CYTOPLASMIC TRNA 2-THIOLATION PROTEIN 2"/>
    <property type="match status" value="1"/>
</dbReference>
<dbReference type="STRING" id="50990.A0A4Y7QE08"/>
<keyword evidence="2 3" id="KW-0819">tRNA processing</keyword>
<dbReference type="GO" id="GO:0016783">
    <property type="term" value="F:sulfurtransferase activity"/>
    <property type="evidence" value="ECO:0007669"/>
    <property type="project" value="TreeGrafter"/>
</dbReference>
<proteinExistence type="inferred from homology"/>
<dbReference type="VEuPathDB" id="FungiDB:BD410DRAFT_743382"/>
<name>A0A4Y7QE08_9AGAM</name>
<organism evidence="4 5">
    <name type="scientific">Rickenella mellea</name>
    <dbReference type="NCBI Taxonomy" id="50990"/>
    <lineage>
        <taxon>Eukaryota</taxon>
        <taxon>Fungi</taxon>
        <taxon>Dikarya</taxon>
        <taxon>Basidiomycota</taxon>
        <taxon>Agaricomycotina</taxon>
        <taxon>Agaricomycetes</taxon>
        <taxon>Hymenochaetales</taxon>
        <taxon>Rickenellaceae</taxon>
        <taxon>Rickenella</taxon>
    </lineage>
</organism>
<dbReference type="GO" id="GO:0016779">
    <property type="term" value="F:nucleotidyltransferase activity"/>
    <property type="evidence" value="ECO:0007669"/>
    <property type="project" value="UniProtKB-UniRule"/>
</dbReference>
<dbReference type="GO" id="GO:0032447">
    <property type="term" value="P:protein urmylation"/>
    <property type="evidence" value="ECO:0007669"/>
    <property type="project" value="UniProtKB-UniRule"/>
</dbReference>
<dbReference type="AlphaFoldDB" id="A0A4Y7QE08"/>
<evidence type="ECO:0000256" key="3">
    <source>
        <dbReference type="HAMAP-Rule" id="MF_03054"/>
    </source>
</evidence>
<comment type="similarity">
    <text evidence="3">Belongs to the CTU2/NCS2 family.</text>
</comment>
<reference evidence="4 5" key="1">
    <citation type="submission" date="2018-06" db="EMBL/GenBank/DDBJ databases">
        <title>A transcriptomic atlas of mushroom development highlights an independent origin of complex multicellularity.</title>
        <authorList>
            <consortium name="DOE Joint Genome Institute"/>
            <person name="Krizsan K."/>
            <person name="Almasi E."/>
            <person name="Merenyi Z."/>
            <person name="Sahu N."/>
            <person name="Viragh M."/>
            <person name="Koszo T."/>
            <person name="Mondo S."/>
            <person name="Kiss B."/>
            <person name="Balint B."/>
            <person name="Kues U."/>
            <person name="Barry K."/>
            <person name="Hegedus J.C."/>
            <person name="Henrissat B."/>
            <person name="Johnson J."/>
            <person name="Lipzen A."/>
            <person name="Ohm R."/>
            <person name="Nagy I."/>
            <person name="Pangilinan J."/>
            <person name="Yan J."/>
            <person name="Xiong Y."/>
            <person name="Grigoriev I.V."/>
            <person name="Hibbett D.S."/>
            <person name="Nagy L.G."/>
        </authorList>
    </citation>
    <scope>NUCLEOTIDE SEQUENCE [LARGE SCALE GENOMIC DNA]</scope>
    <source>
        <strain evidence="4 5">SZMC22713</strain>
    </source>
</reference>
<dbReference type="Proteomes" id="UP000294933">
    <property type="component" value="Unassembled WGS sequence"/>
</dbReference>
<dbReference type="Gene3D" id="3.40.50.620">
    <property type="entry name" value="HUPs"/>
    <property type="match status" value="1"/>
</dbReference>
<keyword evidence="1 3" id="KW-0963">Cytoplasm</keyword>
<evidence type="ECO:0000256" key="1">
    <source>
        <dbReference type="ARBA" id="ARBA00022490"/>
    </source>
</evidence>
<protein>
    <recommendedName>
        <fullName evidence="3">Cytoplasmic tRNA 2-thiolation protein 2</fullName>
    </recommendedName>
</protein>
<dbReference type="PANTHER" id="PTHR20882:SF14">
    <property type="entry name" value="CYTOPLASMIC TRNA 2-THIOLATION PROTEIN 2"/>
    <property type="match status" value="1"/>
</dbReference>
<dbReference type="OrthoDB" id="25129at2759"/>
<dbReference type="EMBL" id="ML170163">
    <property type="protein sequence ID" value="TDL25645.1"/>
    <property type="molecule type" value="Genomic_DNA"/>
</dbReference>
<evidence type="ECO:0000313" key="5">
    <source>
        <dbReference type="Proteomes" id="UP000294933"/>
    </source>
</evidence>
<accession>A0A4Y7QE08</accession>
<dbReference type="GO" id="GO:0002143">
    <property type="term" value="P:tRNA wobble position uridine thiolation"/>
    <property type="evidence" value="ECO:0007669"/>
    <property type="project" value="TreeGrafter"/>
</dbReference>
<dbReference type="UniPathway" id="UPA00988"/>
<dbReference type="HAMAP" id="MF_03054">
    <property type="entry name" value="CTU2"/>
    <property type="match status" value="1"/>
</dbReference>
<dbReference type="SUPFAM" id="SSF52402">
    <property type="entry name" value="Adenine nucleotide alpha hydrolases-like"/>
    <property type="match status" value="1"/>
</dbReference>